<evidence type="ECO:0000313" key="2">
    <source>
        <dbReference type="Proteomes" id="UP000034521"/>
    </source>
</evidence>
<comment type="caution">
    <text evidence="1">The sequence shown here is derived from an EMBL/GenBank/DDBJ whole genome shotgun (WGS) entry which is preliminary data.</text>
</comment>
<sequence>MSTYQTYQKFIILTMPRSGSNYLSYLLNDHPNIMSIGEVYCRETIWGQPGKTHYNHNYFLKLFRDISPTMFLKLFVYHKYSKHIVAVGFRLFYHQAEHFRSILEHLYKDKSVKVIHLKRINLLENLVSLNLAEKTGHWSSFGENKSKNEKLFLTYEECLNHFVSSTNSQNKFESLFQDHPQITVYYENFLVNHQAEIDRTLTFLGVKKRNLNCSLKKQNTRPLNEVIINYQDLKRQFSHTKWSVYFKN</sequence>
<dbReference type="InterPro" id="IPR027417">
    <property type="entry name" value="P-loop_NTPase"/>
</dbReference>
<organism evidence="1 2">
    <name type="scientific">Candidatus Gottesmanbacteria bacterium GW2011_GWA1_44_24b</name>
    <dbReference type="NCBI Taxonomy" id="1618437"/>
    <lineage>
        <taxon>Bacteria</taxon>
        <taxon>Candidatus Gottesmaniibacteriota</taxon>
    </lineage>
</organism>
<dbReference type="InterPro" id="IPR052796">
    <property type="entry name" value="Nod_factor_sulfotransferase"/>
</dbReference>
<evidence type="ECO:0008006" key="3">
    <source>
        <dbReference type="Google" id="ProtNLM"/>
    </source>
</evidence>
<dbReference type="SUPFAM" id="SSF52540">
    <property type="entry name" value="P-loop containing nucleoside triphosphate hydrolases"/>
    <property type="match status" value="1"/>
</dbReference>
<dbReference type="Gene3D" id="3.40.50.300">
    <property type="entry name" value="P-loop containing nucleotide triphosphate hydrolases"/>
    <property type="match status" value="1"/>
</dbReference>
<protein>
    <recommendedName>
        <fullName evidence="3">Sulphotransferase Stf0 domain-containing protein</fullName>
    </recommendedName>
</protein>
<evidence type="ECO:0000313" key="1">
    <source>
        <dbReference type="EMBL" id="KKT61020.1"/>
    </source>
</evidence>
<gene>
    <name evidence="1" type="ORF">UW52_C0013G0022</name>
</gene>
<dbReference type="Pfam" id="PF13469">
    <property type="entry name" value="Sulfotransfer_3"/>
    <property type="match status" value="1"/>
</dbReference>
<dbReference type="EMBL" id="LCIQ01000013">
    <property type="protein sequence ID" value="KKT61020.1"/>
    <property type="molecule type" value="Genomic_DNA"/>
</dbReference>
<dbReference type="AlphaFoldDB" id="A0A0G1IPC7"/>
<proteinExistence type="predicted"/>
<dbReference type="PANTHER" id="PTHR32175">
    <property type="entry name" value="PROTEIN, PUTATIVE, EXPRESSED-RELATED"/>
    <property type="match status" value="1"/>
</dbReference>
<reference evidence="1 2" key="1">
    <citation type="journal article" date="2015" name="Nature">
        <title>rRNA introns, odd ribosomes, and small enigmatic genomes across a large radiation of phyla.</title>
        <authorList>
            <person name="Brown C.T."/>
            <person name="Hug L.A."/>
            <person name="Thomas B.C."/>
            <person name="Sharon I."/>
            <person name="Castelle C.J."/>
            <person name="Singh A."/>
            <person name="Wilkins M.J."/>
            <person name="Williams K.H."/>
            <person name="Banfield J.F."/>
        </authorList>
    </citation>
    <scope>NUCLEOTIDE SEQUENCE [LARGE SCALE GENOMIC DNA]</scope>
</reference>
<dbReference type="Proteomes" id="UP000034521">
    <property type="component" value="Unassembled WGS sequence"/>
</dbReference>
<accession>A0A0G1IPC7</accession>
<dbReference type="PANTHER" id="PTHR32175:SF9">
    <property type="entry name" value="OS01G0784600 PROTEIN"/>
    <property type="match status" value="1"/>
</dbReference>
<name>A0A0G1IPC7_9BACT</name>